<dbReference type="SUPFAM" id="SSF46785">
    <property type="entry name" value="Winged helix' DNA-binding domain"/>
    <property type="match status" value="1"/>
</dbReference>
<evidence type="ECO:0000313" key="6">
    <source>
        <dbReference type="Proteomes" id="UP000191554"/>
    </source>
</evidence>
<dbReference type="EMBL" id="MZGX01000034">
    <property type="protein sequence ID" value="OPX42134.1"/>
    <property type="molecule type" value="Genomic_DNA"/>
</dbReference>
<keyword evidence="6" id="KW-1185">Reference proteome</keyword>
<dbReference type="PANTHER" id="PTHR38445">
    <property type="entry name" value="HTH-TYPE TRANSCRIPTIONAL REPRESSOR YTRA"/>
    <property type="match status" value="1"/>
</dbReference>
<dbReference type="SMART" id="SM00345">
    <property type="entry name" value="HTH_GNTR"/>
    <property type="match status" value="1"/>
</dbReference>
<reference evidence="5 6" key="1">
    <citation type="submission" date="2017-03" db="EMBL/GenBank/DDBJ databases">
        <title>Genome sequence of Clostridium hungatei DSM 14427.</title>
        <authorList>
            <person name="Poehlein A."/>
            <person name="Daniel R."/>
        </authorList>
    </citation>
    <scope>NUCLEOTIDE SEQUENCE [LARGE SCALE GENOMIC DNA]</scope>
    <source>
        <strain evidence="5 6">DSM 14427</strain>
    </source>
</reference>
<keyword evidence="2" id="KW-0238">DNA-binding</keyword>
<protein>
    <submittedName>
        <fullName evidence="5">HTH-type transcriptional repressor YtrA</fullName>
    </submittedName>
</protein>
<gene>
    <name evidence="5" type="primary">ytrA_3</name>
    <name evidence="5" type="ORF">CLHUN_40410</name>
</gene>
<dbReference type="Proteomes" id="UP000191554">
    <property type="component" value="Unassembled WGS sequence"/>
</dbReference>
<dbReference type="GO" id="GO:0003700">
    <property type="term" value="F:DNA-binding transcription factor activity"/>
    <property type="evidence" value="ECO:0007669"/>
    <property type="project" value="InterPro"/>
</dbReference>
<feature type="domain" description="HTH gntR-type" evidence="4">
    <location>
        <begin position="11"/>
        <end position="79"/>
    </location>
</feature>
<dbReference type="CDD" id="cd07377">
    <property type="entry name" value="WHTH_GntR"/>
    <property type="match status" value="1"/>
</dbReference>
<keyword evidence="3" id="KW-0804">Transcription</keyword>
<organism evidence="5 6">
    <name type="scientific">Ruminiclostridium hungatei</name>
    <name type="common">Clostridium hungatei</name>
    <dbReference type="NCBI Taxonomy" id="48256"/>
    <lineage>
        <taxon>Bacteria</taxon>
        <taxon>Bacillati</taxon>
        <taxon>Bacillota</taxon>
        <taxon>Clostridia</taxon>
        <taxon>Eubacteriales</taxon>
        <taxon>Oscillospiraceae</taxon>
        <taxon>Ruminiclostridium</taxon>
    </lineage>
</organism>
<dbReference type="STRING" id="48256.CLHUN_40410"/>
<dbReference type="PROSITE" id="PS50949">
    <property type="entry name" value="HTH_GNTR"/>
    <property type="match status" value="1"/>
</dbReference>
<dbReference type="InterPro" id="IPR036388">
    <property type="entry name" value="WH-like_DNA-bd_sf"/>
</dbReference>
<name>A0A1V4SE85_RUMHU</name>
<comment type="caution">
    <text evidence="5">The sequence shown here is derived from an EMBL/GenBank/DDBJ whole genome shotgun (WGS) entry which is preliminary data.</text>
</comment>
<dbReference type="Pfam" id="PF00392">
    <property type="entry name" value="GntR"/>
    <property type="match status" value="1"/>
</dbReference>
<evidence type="ECO:0000313" key="5">
    <source>
        <dbReference type="EMBL" id="OPX42134.1"/>
    </source>
</evidence>
<dbReference type="OrthoDB" id="9808770at2"/>
<dbReference type="GO" id="GO:0003677">
    <property type="term" value="F:DNA binding"/>
    <property type="evidence" value="ECO:0007669"/>
    <property type="project" value="UniProtKB-KW"/>
</dbReference>
<proteinExistence type="predicted"/>
<evidence type="ECO:0000259" key="4">
    <source>
        <dbReference type="PROSITE" id="PS50949"/>
    </source>
</evidence>
<evidence type="ECO:0000256" key="3">
    <source>
        <dbReference type="ARBA" id="ARBA00023163"/>
    </source>
</evidence>
<dbReference type="Gene3D" id="1.10.10.10">
    <property type="entry name" value="Winged helix-like DNA-binding domain superfamily/Winged helix DNA-binding domain"/>
    <property type="match status" value="1"/>
</dbReference>
<evidence type="ECO:0000256" key="2">
    <source>
        <dbReference type="ARBA" id="ARBA00023125"/>
    </source>
</evidence>
<evidence type="ECO:0000256" key="1">
    <source>
        <dbReference type="ARBA" id="ARBA00023015"/>
    </source>
</evidence>
<dbReference type="AlphaFoldDB" id="A0A1V4SE85"/>
<dbReference type="InterPro" id="IPR036390">
    <property type="entry name" value="WH_DNA-bd_sf"/>
</dbReference>
<keyword evidence="1" id="KW-0805">Transcription regulation</keyword>
<sequence length="127" mass="14140">MKIIISNTSGIPIYEQIKEQIKSAILSGEVEENELLPSLRQLARDLKISVLTTTRAYTELEQEGFVTNVQGKGCYVMGRGSELIREQLLREVEDNLTAAIKAAGRAGISEEELVKMLGILMEEDENE</sequence>
<accession>A0A1V4SE85</accession>
<dbReference type="RefSeq" id="WP_080066497.1">
    <property type="nucleotide sequence ID" value="NZ_MZGX01000034.1"/>
</dbReference>
<dbReference type="InterPro" id="IPR000524">
    <property type="entry name" value="Tscrpt_reg_HTH_GntR"/>
</dbReference>
<dbReference type="PANTHER" id="PTHR38445:SF7">
    <property type="entry name" value="GNTR-FAMILY TRANSCRIPTIONAL REGULATOR"/>
    <property type="match status" value="1"/>
</dbReference>